<dbReference type="EMBL" id="JAMYWD010000003">
    <property type="protein sequence ID" value="KAJ4977208.1"/>
    <property type="molecule type" value="Genomic_DNA"/>
</dbReference>
<name>A0A9Q0KUT7_9MAGN</name>
<gene>
    <name evidence="1" type="ORF">NE237_002314</name>
</gene>
<evidence type="ECO:0000313" key="1">
    <source>
        <dbReference type="EMBL" id="KAJ4977208.1"/>
    </source>
</evidence>
<comment type="caution">
    <text evidence="1">The sequence shown here is derived from an EMBL/GenBank/DDBJ whole genome shotgun (WGS) entry which is preliminary data.</text>
</comment>
<dbReference type="Proteomes" id="UP001141806">
    <property type="component" value="Unassembled WGS sequence"/>
</dbReference>
<keyword evidence="2" id="KW-1185">Reference proteome</keyword>
<accession>A0A9Q0KUT7</accession>
<evidence type="ECO:0000313" key="2">
    <source>
        <dbReference type="Proteomes" id="UP001141806"/>
    </source>
</evidence>
<sequence>MTYAFLRLRLFTLNGNSSSVLREQKTPKKPLFLAEVFLLPGVVLHCHEGRALVCSAPLSRTKKEETEHPGPPPYLAQFRTREQQIWDLFVVGSVLKQYTNR</sequence>
<protein>
    <submittedName>
        <fullName evidence="1">Uncharacterized protein</fullName>
    </submittedName>
</protein>
<organism evidence="1 2">
    <name type="scientific">Protea cynaroides</name>
    <dbReference type="NCBI Taxonomy" id="273540"/>
    <lineage>
        <taxon>Eukaryota</taxon>
        <taxon>Viridiplantae</taxon>
        <taxon>Streptophyta</taxon>
        <taxon>Embryophyta</taxon>
        <taxon>Tracheophyta</taxon>
        <taxon>Spermatophyta</taxon>
        <taxon>Magnoliopsida</taxon>
        <taxon>Proteales</taxon>
        <taxon>Proteaceae</taxon>
        <taxon>Protea</taxon>
    </lineage>
</organism>
<proteinExistence type="predicted"/>
<reference evidence="1" key="1">
    <citation type="journal article" date="2023" name="Plant J.">
        <title>The genome of the king protea, Protea cynaroides.</title>
        <authorList>
            <person name="Chang J."/>
            <person name="Duong T.A."/>
            <person name="Schoeman C."/>
            <person name="Ma X."/>
            <person name="Roodt D."/>
            <person name="Barker N."/>
            <person name="Li Z."/>
            <person name="Van de Peer Y."/>
            <person name="Mizrachi E."/>
        </authorList>
    </citation>
    <scope>NUCLEOTIDE SEQUENCE</scope>
    <source>
        <tissue evidence="1">Young leaves</tissue>
    </source>
</reference>
<dbReference type="AlphaFoldDB" id="A0A9Q0KUT7"/>